<dbReference type="Proteomes" id="UP000267096">
    <property type="component" value="Unassembled WGS sequence"/>
</dbReference>
<dbReference type="WBParaSite" id="ASIM_0000603801-mRNA-1">
    <property type="protein sequence ID" value="ASIM_0000603801-mRNA-1"/>
    <property type="gene ID" value="ASIM_0000603801"/>
</dbReference>
<evidence type="ECO:0000313" key="3">
    <source>
        <dbReference type="Proteomes" id="UP000267096"/>
    </source>
</evidence>
<dbReference type="OrthoDB" id="10545940at2759"/>
<protein>
    <submittedName>
        <fullName evidence="2 4">Uncharacterized protein</fullName>
    </submittedName>
</protein>
<gene>
    <name evidence="2" type="ORF">ASIM_LOCUS5824</name>
</gene>
<dbReference type="EMBL" id="UYRR01011865">
    <property type="protein sequence ID" value="VDK26127.1"/>
    <property type="molecule type" value="Genomic_DNA"/>
</dbReference>
<keyword evidence="3" id="KW-1185">Reference proteome</keyword>
<name>A0A0M3JEJ2_ANISI</name>
<reference evidence="2 3" key="2">
    <citation type="submission" date="2018-11" db="EMBL/GenBank/DDBJ databases">
        <authorList>
            <consortium name="Pathogen Informatics"/>
        </authorList>
    </citation>
    <scope>NUCLEOTIDE SEQUENCE [LARGE SCALE GENOMIC DNA]</scope>
</reference>
<evidence type="ECO:0000256" key="1">
    <source>
        <dbReference type="SAM" id="MobiDB-lite"/>
    </source>
</evidence>
<organism evidence="4">
    <name type="scientific">Anisakis simplex</name>
    <name type="common">Herring worm</name>
    <dbReference type="NCBI Taxonomy" id="6269"/>
    <lineage>
        <taxon>Eukaryota</taxon>
        <taxon>Metazoa</taxon>
        <taxon>Ecdysozoa</taxon>
        <taxon>Nematoda</taxon>
        <taxon>Chromadorea</taxon>
        <taxon>Rhabditida</taxon>
        <taxon>Spirurina</taxon>
        <taxon>Ascaridomorpha</taxon>
        <taxon>Ascaridoidea</taxon>
        <taxon>Anisakidae</taxon>
        <taxon>Anisakis</taxon>
        <taxon>Anisakis simplex complex</taxon>
    </lineage>
</organism>
<dbReference type="AlphaFoldDB" id="A0A0M3JEJ2"/>
<evidence type="ECO:0000313" key="4">
    <source>
        <dbReference type="WBParaSite" id="ASIM_0000603801-mRNA-1"/>
    </source>
</evidence>
<feature type="compositionally biased region" description="Polar residues" evidence="1">
    <location>
        <begin position="10"/>
        <end position="21"/>
    </location>
</feature>
<evidence type="ECO:0000313" key="2">
    <source>
        <dbReference type="EMBL" id="VDK26127.1"/>
    </source>
</evidence>
<accession>A0A0M3JEJ2</accession>
<feature type="region of interest" description="Disordered" evidence="1">
    <location>
        <begin position="1"/>
        <end position="71"/>
    </location>
</feature>
<reference evidence="4" key="1">
    <citation type="submission" date="2017-02" db="UniProtKB">
        <authorList>
            <consortium name="WormBaseParasite"/>
        </authorList>
    </citation>
    <scope>IDENTIFICATION</scope>
</reference>
<sequence>MGNINERRSSQSNDVRGTNSGAKRLRKYHQVALVMREALSNRNERSPVPKRPRSIFSLPSRSPVHYHSPSLRSFSADQTNLLLD</sequence>
<proteinExistence type="predicted"/>